<feature type="transmembrane region" description="Helical" evidence="2">
    <location>
        <begin position="199"/>
        <end position="220"/>
    </location>
</feature>
<protein>
    <submittedName>
        <fullName evidence="3">Uncharacterized protein</fullName>
    </submittedName>
</protein>
<keyword evidence="2" id="KW-0472">Membrane</keyword>
<accession>A0A067CA56</accession>
<name>A0A067CA56_SAPPC</name>
<evidence type="ECO:0000313" key="3">
    <source>
        <dbReference type="EMBL" id="KDO27639.1"/>
    </source>
</evidence>
<organism evidence="3 4">
    <name type="scientific">Saprolegnia parasitica (strain CBS 223.65)</name>
    <dbReference type="NCBI Taxonomy" id="695850"/>
    <lineage>
        <taxon>Eukaryota</taxon>
        <taxon>Sar</taxon>
        <taxon>Stramenopiles</taxon>
        <taxon>Oomycota</taxon>
        <taxon>Saprolegniomycetes</taxon>
        <taxon>Saprolegniales</taxon>
        <taxon>Saprolegniaceae</taxon>
        <taxon>Saprolegnia</taxon>
    </lineage>
</organism>
<feature type="transmembrane region" description="Helical" evidence="2">
    <location>
        <begin position="7"/>
        <end position="26"/>
    </location>
</feature>
<sequence length="457" mass="51975">MLKSCRFWPFKIVNLTLLFCTALYFLSTELRELRGDTAALLDPTDKSGQRVRWSSSTYLTSFVNWYRLVVYLIIAIGYVPWEIGAYEANVPTFWHVCLSTFLSLSLWVLSLEFLQVHPTTGYLLPMIRGLLIDVGNFILLYGVLQWGLSCAYLHIVQHEPDATGFGIWFRAFTFAYFVLFGEFRLDENFKSDDSVLLTFFRILAQIQAAIASVLLMNMLIAMMNKRVLEGLEKAKIQALASYANCILRLEMAMSPSTQTKVMHLADVDGHECLNPLFFTPLARTEVALSPDDLVTLDTLKTHQLSWRRVLESLQSLLLEELETPLLETCEQQLTAQFSLFLHKPHVNLLSAPRLLAQLVLSLSAILSTVDGLRPHHMAHLEQHVWPAFQAKGAQLAATARDALNYEAATGHLAVERQLRAMDERHQRQLEAQQAVFAEQLQTQRLATDAQLMAMERR</sequence>
<dbReference type="Proteomes" id="UP000030745">
    <property type="component" value="Unassembled WGS sequence"/>
</dbReference>
<feature type="transmembrane region" description="Helical" evidence="2">
    <location>
        <begin position="134"/>
        <end position="155"/>
    </location>
</feature>
<proteinExistence type="predicted"/>
<keyword evidence="1" id="KW-0677">Repeat</keyword>
<feature type="transmembrane region" description="Helical" evidence="2">
    <location>
        <begin position="162"/>
        <end position="179"/>
    </location>
</feature>
<keyword evidence="4" id="KW-1185">Reference proteome</keyword>
<feature type="transmembrane region" description="Helical" evidence="2">
    <location>
        <begin position="93"/>
        <end position="114"/>
    </location>
</feature>
<feature type="transmembrane region" description="Helical" evidence="2">
    <location>
        <begin position="62"/>
        <end position="81"/>
    </location>
</feature>
<dbReference type="OrthoDB" id="10251692at2759"/>
<dbReference type="GO" id="GO:0005216">
    <property type="term" value="F:monoatomic ion channel activity"/>
    <property type="evidence" value="ECO:0007669"/>
    <property type="project" value="InterPro"/>
</dbReference>
<dbReference type="RefSeq" id="XP_012201761.1">
    <property type="nucleotide sequence ID" value="XM_012346371.1"/>
</dbReference>
<dbReference type="KEGG" id="spar:SPRG_06910"/>
<dbReference type="AlphaFoldDB" id="A0A067CA56"/>
<evidence type="ECO:0000256" key="1">
    <source>
        <dbReference type="ARBA" id="ARBA00022737"/>
    </source>
</evidence>
<dbReference type="GO" id="GO:0005886">
    <property type="term" value="C:plasma membrane"/>
    <property type="evidence" value="ECO:0007669"/>
    <property type="project" value="TreeGrafter"/>
</dbReference>
<evidence type="ECO:0000313" key="4">
    <source>
        <dbReference type="Proteomes" id="UP000030745"/>
    </source>
</evidence>
<reference evidence="3 4" key="1">
    <citation type="journal article" date="2013" name="PLoS Genet.">
        <title>Distinctive expansion of potential virulence genes in the genome of the oomycete fish pathogen Saprolegnia parasitica.</title>
        <authorList>
            <person name="Jiang R.H."/>
            <person name="de Bruijn I."/>
            <person name="Haas B.J."/>
            <person name="Belmonte R."/>
            <person name="Lobach L."/>
            <person name="Christie J."/>
            <person name="van den Ackerveken G."/>
            <person name="Bottin A."/>
            <person name="Bulone V."/>
            <person name="Diaz-Moreno S.M."/>
            <person name="Dumas B."/>
            <person name="Fan L."/>
            <person name="Gaulin E."/>
            <person name="Govers F."/>
            <person name="Grenville-Briggs L.J."/>
            <person name="Horner N.R."/>
            <person name="Levin J.Z."/>
            <person name="Mammella M."/>
            <person name="Meijer H.J."/>
            <person name="Morris P."/>
            <person name="Nusbaum C."/>
            <person name="Oome S."/>
            <person name="Phillips A.J."/>
            <person name="van Rooyen D."/>
            <person name="Rzeszutek E."/>
            <person name="Saraiva M."/>
            <person name="Secombes C.J."/>
            <person name="Seidl M.F."/>
            <person name="Snel B."/>
            <person name="Stassen J.H."/>
            <person name="Sykes S."/>
            <person name="Tripathy S."/>
            <person name="van den Berg H."/>
            <person name="Vega-Arreguin J.C."/>
            <person name="Wawra S."/>
            <person name="Young S.K."/>
            <person name="Zeng Q."/>
            <person name="Dieguez-Uribeondo J."/>
            <person name="Russ C."/>
            <person name="Tyler B.M."/>
            <person name="van West P."/>
        </authorList>
    </citation>
    <scope>NUCLEOTIDE SEQUENCE [LARGE SCALE GENOMIC DNA]</scope>
    <source>
        <strain evidence="3 4">CBS 223.65</strain>
    </source>
</reference>
<dbReference type="PANTHER" id="PTHR10582">
    <property type="entry name" value="TRANSIENT RECEPTOR POTENTIAL ION CHANNEL PROTEIN"/>
    <property type="match status" value="1"/>
</dbReference>
<keyword evidence="2" id="KW-0812">Transmembrane</keyword>
<dbReference type="VEuPathDB" id="FungiDB:SPRG_06910"/>
<keyword evidence="2" id="KW-1133">Transmembrane helix</keyword>
<dbReference type="GO" id="GO:0098703">
    <property type="term" value="P:calcium ion import across plasma membrane"/>
    <property type="evidence" value="ECO:0007669"/>
    <property type="project" value="TreeGrafter"/>
</dbReference>
<dbReference type="PANTHER" id="PTHR10582:SF2">
    <property type="entry name" value="INACTIVE"/>
    <property type="match status" value="1"/>
</dbReference>
<dbReference type="InterPro" id="IPR024862">
    <property type="entry name" value="TRPV"/>
</dbReference>
<dbReference type="EMBL" id="KK583216">
    <property type="protein sequence ID" value="KDO27639.1"/>
    <property type="molecule type" value="Genomic_DNA"/>
</dbReference>
<evidence type="ECO:0000256" key="2">
    <source>
        <dbReference type="SAM" id="Phobius"/>
    </source>
</evidence>
<gene>
    <name evidence="3" type="ORF">SPRG_06910</name>
</gene>
<dbReference type="GeneID" id="24129227"/>